<protein>
    <submittedName>
        <fullName evidence="2">Uncharacterized protein</fullName>
    </submittedName>
</protein>
<organism evidence="2 3">
    <name type="scientific">Streptomyces goshikiensis</name>
    <dbReference type="NCBI Taxonomy" id="1942"/>
    <lineage>
        <taxon>Bacteria</taxon>
        <taxon>Bacillati</taxon>
        <taxon>Actinomycetota</taxon>
        <taxon>Actinomycetes</taxon>
        <taxon>Kitasatosporales</taxon>
        <taxon>Streptomycetaceae</taxon>
        <taxon>Streptomyces</taxon>
    </lineage>
</organism>
<reference evidence="2" key="1">
    <citation type="submission" date="2022-10" db="EMBL/GenBank/DDBJ databases">
        <title>The complete genomes of actinobacterial strains from the NBC collection.</title>
        <authorList>
            <person name="Joergensen T.S."/>
            <person name="Alvarez Arevalo M."/>
            <person name="Sterndorff E.B."/>
            <person name="Faurdal D."/>
            <person name="Vuksanovic O."/>
            <person name="Mourched A.-S."/>
            <person name="Charusanti P."/>
            <person name="Shaw S."/>
            <person name="Blin K."/>
            <person name="Weber T."/>
        </authorList>
    </citation>
    <scope>NUCLEOTIDE SEQUENCE</scope>
    <source>
        <strain evidence="2">NBC_00283</strain>
    </source>
</reference>
<feature type="compositionally biased region" description="Low complexity" evidence="1">
    <location>
        <begin position="160"/>
        <end position="182"/>
    </location>
</feature>
<accession>A0ABZ1RUQ3</accession>
<keyword evidence="3" id="KW-1185">Reference proteome</keyword>
<evidence type="ECO:0000313" key="2">
    <source>
        <dbReference type="EMBL" id="WUO50572.1"/>
    </source>
</evidence>
<evidence type="ECO:0000256" key="1">
    <source>
        <dbReference type="SAM" id="MobiDB-lite"/>
    </source>
</evidence>
<dbReference type="Proteomes" id="UP001432075">
    <property type="component" value="Chromosome"/>
</dbReference>
<dbReference type="EMBL" id="CP108057">
    <property type="protein sequence ID" value="WUO50572.1"/>
    <property type="molecule type" value="Genomic_DNA"/>
</dbReference>
<gene>
    <name evidence="2" type="ORF">OHU17_34645</name>
</gene>
<proteinExistence type="predicted"/>
<sequence>MGKGQWFPLPGDMAATLKTRDGSRFSESERLRRPPTGTAFARALEWVDEIGVCRLGRLKPSRGPPNRLAALARYSLGLKAPLLERAAETKRTAMLTAAMRHLEAKAIDGALDLFQILMATRLWNVAKRKADKERLSTLPQLEKASRTLVRAAKALFEECPPGAGPAEGERQAAAAARGGRQAHASRMAV</sequence>
<name>A0ABZ1RUQ3_9ACTN</name>
<evidence type="ECO:0000313" key="3">
    <source>
        <dbReference type="Proteomes" id="UP001432075"/>
    </source>
</evidence>
<feature type="region of interest" description="Disordered" evidence="1">
    <location>
        <begin position="159"/>
        <end position="189"/>
    </location>
</feature>